<reference evidence="2" key="1">
    <citation type="submission" date="2022-05" db="EMBL/GenBank/DDBJ databases">
        <title>The Musa troglodytarum L. genome provides insights into the mechanism of non-climacteric behaviour and enrichment of carotenoids.</title>
        <authorList>
            <person name="Wang J."/>
        </authorList>
    </citation>
    <scope>NUCLEOTIDE SEQUENCE</scope>
    <source>
        <tissue evidence="2">Leaf</tissue>
    </source>
</reference>
<feature type="region of interest" description="Disordered" evidence="1">
    <location>
        <begin position="1"/>
        <end position="33"/>
    </location>
</feature>
<dbReference type="EMBL" id="CP097503">
    <property type="protein sequence ID" value="URD83502.1"/>
    <property type="molecule type" value="Genomic_DNA"/>
</dbReference>
<proteinExistence type="predicted"/>
<name>A0A9E7EWX9_9LILI</name>
<organism evidence="2 3">
    <name type="scientific">Musa troglodytarum</name>
    <name type="common">fe'i banana</name>
    <dbReference type="NCBI Taxonomy" id="320322"/>
    <lineage>
        <taxon>Eukaryota</taxon>
        <taxon>Viridiplantae</taxon>
        <taxon>Streptophyta</taxon>
        <taxon>Embryophyta</taxon>
        <taxon>Tracheophyta</taxon>
        <taxon>Spermatophyta</taxon>
        <taxon>Magnoliopsida</taxon>
        <taxon>Liliopsida</taxon>
        <taxon>Zingiberales</taxon>
        <taxon>Musaceae</taxon>
        <taxon>Musa</taxon>
    </lineage>
</organism>
<accession>A0A9E7EWX9</accession>
<evidence type="ECO:0000313" key="2">
    <source>
        <dbReference type="EMBL" id="URD83502.1"/>
    </source>
</evidence>
<gene>
    <name evidence="2" type="ORF">MUK42_09803</name>
</gene>
<keyword evidence="3" id="KW-1185">Reference proteome</keyword>
<dbReference type="AlphaFoldDB" id="A0A9E7EWX9"/>
<evidence type="ECO:0000256" key="1">
    <source>
        <dbReference type="SAM" id="MobiDB-lite"/>
    </source>
</evidence>
<protein>
    <submittedName>
        <fullName evidence="2">Zinc finger, ZZ type</fullName>
    </submittedName>
</protein>
<dbReference type="Proteomes" id="UP001055439">
    <property type="component" value="Chromosome 10"/>
</dbReference>
<sequence>MDLVSKEGKRKVSWRSKVADSAAGSLGRRPASGLLESPSWVVVMTNLTSSSDGR</sequence>
<dbReference type="OrthoDB" id="6270329at2759"/>
<evidence type="ECO:0000313" key="3">
    <source>
        <dbReference type="Proteomes" id="UP001055439"/>
    </source>
</evidence>